<dbReference type="InterPro" id="IPR038063">
    <property type="entry name" value="Transpep_catalytic_dom"/>
</dbReference>
<name>A0A0D6JFZ9_9HYPH</name>
<dbReference type="InterPro" id="IPR050979">
    <property type="entry name" value="LD-transpeptidase"/>
</dbReference>
<dbReference type="PROSITE" id="PS52029">
    <property type="entry name" value="LD_TPASE"/>
    <property type="match status" value="1"/>
</dbReference>
<evidence type="ECO:0000256" key="6">
    <source>
        <dbReference type="ARBA" id="ARBA00022960"/>
    </source>
</evidence>
<evidence type="ECO:0000256" key="10">
    <source>
        <dbReference type="SAM" id="MobiDB-lite"/>
    </source>
</evidence>
<proteinExistence type="inferred from homology"/>
<dbReference type="Gene3D" id="2.40.440.10">
    <property type="entry name" value="L,D-transpeptidase catalytic domain-like"/>
    <property type="match status" value="1"/>
</dbReference>
<evidence type="ECO:0000256" key="4">
    <source>
        <dbReference type="ARBA" id="ARBA00022679"/>
    </source>
</evidence>
<evidence type="ECO:0000256" key="2">
    <source>
        <dbReference type="ARBA" id="ARBA00005992"/>
    </source>
</evidence>
<dbReference type="InterPro" id="IPR005490">
    <property type="entry name" value="LD_TPept_cat_dom"/>
</dbReference>
<feature type="chain" id="PRO_5002306185" description="L,D-TPase catalytic domain-containing protein" evidence="11">
    <location>
        <begin position="47"/>
        <end position="214"/>
    </location>
</feature>
<keyword evidence="14" id="KW-1185">Reference proteome</keyword>
<comment type="similarity">
    <text evidence="2">Belongs to the YkuD family.</text>
</comment>
<dbReference type="AlphaFoldDB" id="A0A0D6JFZ9"/>
<feature type="active site" description="Proton donor/acceptor" evidence="9">
    <location>
        <position position="162"/>
    </location>
</feature>
<dbReference type="CDD" id="cd16913">
    <property type="entry name" value="YkuD_like"/>
    <property type="match status" value="1"/>
</dbReference>
<dbReference type="GO" id="GO:0071972">
    <property type="term" value="F:peptidoglycan L,D-transpeptidase activity"/>
    <property type="evidence" value="ECO:0007669"/>
    <property type="project" value="TreeGrafter"/>
</dbReference>
<keyword evidence="3" id="KW-0328">Glycosyltransferase</keyword>
<dbReference type="UniPathway" id="UPA00219"/>
<sequence length="214" mass="23850">MLYHPERISVPLITPAFRSRISRRMVCSAAALAALTSSFLAPQVHAQGFFDSMAQSRISKQTVRLNTEYPAGTIIVSFGDRRLYRIEEGGQATSYPITAPAKYANWEGTLPVTMKRVNPSWRPTPSMIRKNPKLPSYVPGGHPQNPLGVRALYLGDTLYRIHGTDAPWTIGEAVSAGCIRMYNEDVKDLYSRTKIGAKVIVTRKKFQPERVAAR</sequence>
<dbReference type="GO" id="GO:0071555">
    <property type="term" value="P:cell wall organization"/>
    <property type="evidence" value="ECO:0007669"/>
    <property type="project" value="UniProtKB-UniRule"/>
</dbReference>
<feature type="domain" description="L,D-TPase catalytic" evidence="12">
    <location>
        <begin position="72"/>
        <end position="202"/>
    </location>
</feature>
<keyword evidence="8 9" id="KW-0961">Cell wall biogenesis/degradation</keyword>
<comment type="pathway">
    <text evidence="1 9">Cell wall biogenesis; peptidoglycan biosynthesis.</text>
</comment>
<dbReference type="GO" id="GO:0005576">
    <property type="term" value="C:extracellular region"/>
    <property type="evidence" value="ECO:0007669"/>
    <property type="project" value="TreeGrafter"/>
</dbReference>
<dbReference type="SUPFAM" id="SSF141523">
    <property type="entry name" value="L,D-transpeptidase catalytic domain-like"/>
    <property type="match status" value="1"/>
</dbReference>
<evidence type="ECO:0000256" key="3">
    <source>
        <dbReference type="ARBA" id="ARBA00022676"/>
    </source>
</evidence>
<dbReference type="RefSeq" id="WP_046478265.1">
    <property type="nucleotide sequence ID" value="NZ_LN829118.1"/>
</dbReference>
<dbReference type="KEGG" id="fil:BN1229_v1_2289"/>
<evidence type="ECO:0000256" key="1">
    <source>
        <dbReference type="ARBA" id="ARBA00004752"/>
    </source>
</evidence>
<dbReference type="PANTHER" id="PTHR30582">
    <property type="entry name" value="L,D-TRANSPEPTIDASE"/>
    <property type="match status" value="1"/>
</dbReference>
<dbReference type="FunFam" id="2.40.440.10:FF:000002">
    <property type="entry name" value="L,D-transpeptidase ErfK/SrfK"/>
    <property type="match status" value="1"/>
</dbReference>
<keyword evidence="5" id="KW-0378">Hydrolase</keyword>
<keyword evidence="7 9" id="KW-0573">Peptidoglycan synthesis</keyword>
<evidence type="ECO:0000256" key="9">
    <source>
        <dbReference type="PROSITE-ProRule" id="PRU01373"/>
    </source>
</evidence>
<feature type="active site" description="Nucleophile" evidence="9">
    <location>
        <position position="178"/>
    </location>
</feature>
<reference evidence="14" key="1">
    <citation type="submission" date="2015-02" db="EMBL/GenBank/DDBJ databases">
        <authorList>
            <person name="Chooi Y.-H."/>
        </authorList>
    </citation>
    <scope>NUCLEOTIDE SEQUENCE [LARGE SCALE GENOMIC DNA]</scope>
    <source>
        <strain evidence="14">strain Y</strain>
    </source>
</reference>
<evidence type="ECO:0000256" key="11">
    <source>
        <dbReference type="SAM" id="SignalP"/>
    </source>
</evidence>
<evidence type="ECO:0000256" key="7">
    <source>
        <dbReference type="ARBA" id="ARBA00022984"/>
    </source>
</evidence>
<dbReference type="GO" id="GO:0018104">
    <property type="term" value="P:peptidoglycan-protein cross-linking"/>
    <property type="evidence" value="ECO:0007669"/>
    <property type="project" value="TreeGrafter"/>
</dbReference>
<dbReference type="Pfam" id="PF03734">
    <property type="entry name" value="YkuD"/>
    <property type="match status" value="1"/>
</dbReference>
<gene>
    <name evidence="13" type="ORF">YBN1229_v1_2289</name>
</gene>
<evidence type="ECO:0000256" key="8">
    <source>
        <dbReference type="ARBA" id="ARBA00023316"/>
    </source>
</evidence>
<dbReference type="GO" id="GO:0008360">
    <property type="term" value="P:regulation of cell shape"/>
    <property type="evidence" value="ECO:0007669"/>
    <property type="project" value="UniProtKB-UniRule"/>
</dbReference>
<feature type="region of interest" description="Disordered" evidence="10">
    <location>
        <begin position="121"/>
        <end position="141"/>
    </location>
</feature>
<protein>
    <recommendedName>
        <fullName evidence="12">L,D-TPase catalytic domain-containing protein</fullName>
    </recommendedName>
</protein>
<keyword evidence="4" id="KW-0808">Transferase</keyword>
<evidence type="ECO:0000313" key="13">
    <source>
        <dbReference type="EMBL" id="CPR19719.1"/>
    </source>
</evidence>
<dbReference type="EMBL" id="LN829119">
    <property type="protein sequence ID" value="CPR19719.1"/>
    <property type="molecule type" value="Genomic_DNA"/>
</dbReference>
<keyword evidence="11" id="KW-0732">Signal</keyword>
<evidence type="ECO:0000256" key="5">
    <source>
        <dbReference type="ARBA" id="ARBA00022801"/>
    </source>
</evidence>
<feature type="signal peptide" evidence="11">
    <location>
        <begin position="1"/>
        <end position="46"/>
    </location>
</feature>
<accession>A0A0D6JFZ9</accession>
<evidence type="ECO:0000259" key="12">
    <source>
        <dbReference type="PROSITE" id="PS52029"/>
    </source>
</evidence>
<dbReference type="Proteomes" id="UP000033187">
    <property type="component" value="Chromosome 1"/>
</dbReference>
<evidence type="ECO:0000313" key="14">
    <source>
        <dbReference type="Proteomes" id="UP000033187"/>
    </source>
</evidence>
<dbReference type="KEGG" id="fiy:BN1229_v1_2289"/>
<organism evidence="13 14">
    <name type="scientific">Candidatus Filomicrobium marinum</name>
    <dbReference type="NCBI Taxonomy" id="1608628"/>
    <lineage>
        <taxon>Bacteria</taxon>
        <taxon>Pseudomonadati</taxon>
        <taxon>Pseudomonadota</taxon>
        <taxon>Alphaproteobacteria</taxon>
        <taxon>Hyphomicrobiales</taxon>
        <taxon>Hyphomicrobiaceae</taxon>
        <taxon>Filomicrobium</taxon>
    </lineage>
</organism>
<dbReference type="GO" id="GO:0016757">
    <property type="term" value="F:glycosyltransferase activity"/>
    <property type="evidence" value="ECO:0007669"/>
    <property type="project" value="UniProtKB-KW"/>
</dbReference>
<dbReference type="PANTHER" id="PTHR30582:SF24">
    <property type="entry name" value="L,D-TRANSPEPTIDASE ERFK_SRFK-RELATED"/>
    <property type="match status" value="1"/>
</dbReference>
<keyword evidence="6 9" id="KW-0133">Cell shape</keyword>